<keyword evidence="4" id="KW-0051">Antiviral defense</keyword>
<keyword evidence="1" id="KW-0808">Transferase</keyword>
<proteinExistence type="predicted"/>
<dbReference type="EMBL" id="JAIGNU010000001">
    <property type="protein sequence ID" value="MBX7500645.1"/>
    <property type="molecule type" value="Genomic_DNA"/>
</dbReference>
<feature type="coiled-coil region" evidence="5">
    <location>
        <begin position="16"/>
        <end position="43"/>
    </location>
</feature>
<accession>A0ABS7JSM0</accession>
<keyword evidence="2" id="KW-0548">Nucleotidyltransferase</keyword>
<protein>
    <submittedName>
        <fullName evidence="7">Nucleotidyltransferase</fullName>
    </submittedName>
</protein>
<organism evidence="7 8">
    <name type="scientific">Qipengyuania mesophila</name>
    <dbReference type="NCBI Taxonomy" id="2867246"/>
    <lineage>
        <taxon>Bacteria</taxon>
        <taxon>Pseudomonadati</taxon>
        <taxon>Pseudomonadota</taxon>
        <taxon>Alphaproteobacteria</taxon>
        <taxon>Sphingomonadales</taxon>
        <taxon>Erythrobacteraceae</taxon>
        <taxon>Qipengyuania</taxon>
    </lineage>
</organism>
<feature type="domain" description="cGAS/DncV-like nucleotidyltransferase C-terminal helical" evidence="6">
    <location>
        <begin position="175"/>
        <end position="291"/>
    </location>
</feature>
<keyword evidence="5" id="KW-0175">Coiled coil</keyword>
<evidence type="ECO:0000256" key="1">
    <source>
        <dbReference type="ARBA" id="ARBA00022679"/>
    </source>
</evidence>
<evidence type="ECO:0000256" key="4">
    <source>
        <dbReference type="ARBA" id="ARBA00023118"/>
    </source>
</evidence>
<evidence type="ECO:0000256" key="5">
    <source>
        <dbReference type="SAM" id="Coils"/>
    </source>
</evidence>
<comment type="caution">
    <text evidence="7">The sequence shown here is derived from an EMBL/GenBank/DDBJ whole genome shotgun (WGS) entry which is preliminary data.</text>
</comment>
<dbReference type="InterPro" id="IPR058909">
    <property type="entry name" value="CD_NTase_C"/>
</dbReference>
<dbReference type="Proteomes" id="UP000782554">
    <property type="component" value="Unassembled WGS sequence"/>
</dbReference>
<keyword evidence="3" id="KW-0547">Nucleotide-binding</keyword>
<evidence type="ECO:0000313" key="8">
    <source>
        <dbReference type="Proteomes" id="UP000782554"/>
    </source>
</evidence>
<keyword evidence="8" id="KW-1185">Reference proteome</keyword>
<dbReference type="RefSeq" id="WP_221601082.1">
    <property type="nucleotide sequence ID" value="NZ_JAIGNU010000001.1"/>
</dbReference>
<evidence type="ECO:0000256" key="3">
    <source>
        <dbReference type="ARBA" id="ARBA00022741"/>
    </source>
</evidence>
<dbReference type="InterPro" id="IPR006116">
    <property type="entry name" value="NT_2-5OAS_ClassI-CCAase"/>
</dbReference>
<evidence type="ECO:0000256" key="2">
    <source>
        <dbReference type="ARBA" id="ARBA00022695"/>
    </source>
</evidence>
<sequence length="294" mass="33867">MRFTEEQFKRFAAPPSQTERDKMQNAERAIKNAIAASDKLKARSVRVFAQGSYRNRVNVRADSDVDIAVVCSNTFFWDGPDGSTRETFGIVPATYDFETFRAELGQALIDYFGQSAVDAGDKAFDIKANTYRVDADAAPFFDHRRYDDSGRFLEGVEMRTRKGRRIINWPDQHYDNGVAKNDRTGRSYKGCVRILKTLRYAMLADEIPSADGTSSFLMECLIWNVPDQYLTYGSWSQSMREALAYLFNNTMTYEKCEEWGEVSELKYLFRGSQAWTWESAHKFLSDCWDYVGFE</sequence>
<dbReference type="InterPro" id="IPR043519">
    <property type="entry name" value="NT_sf"/>
</dbReference>
<reference evidence="7 8" key="1">
    <citation type="submission" date="2021-08" db="EMBL/GenBank/DDBJ databases">
        <title>Comparative Genomics Analysis of the Genus Qipengyuania Reveals Extensive Genetic Diversity and Metabolic Versatility, Including the Description of Fifteen Novel Species.</title>
        <authorList>
            <person name="Liu Y."/>
        </authorList>
    </citation>
    <scope>NUCLEOTIDE SEQUENCE [LARGE SCALE GENOMIC DNA]</scope>
    <source>
        <strain evidence="7 8">YG27</strain>
    </source>
</reference>
<name>A0ABS7JSM0_9SPHN</name>
<evidence type="ECO:0000259" key="6">
    <source>
        <dbReference type="Pfam" id="PF26305"/>
    </source>
</evidence>
<dbReference type="SUPFAM" id="SSF81301">
    <property type="entry name" value="Nucleotidyltransferase"/>
    <property type="match status" value="1"/>
</dbReference>
<evidence type="ECO:0000313" key="7">
    <source>
        <dbReference type="EMBL" id="MBX7500645.1"/>
    </source>
</evidence>
<dbReference type="CDD" id="cd05400">
    <property type="entry name" value="NT_2-5OAS_ClassI-CCAase"/>
    <property type="match status" value="1"/>
</dbReference>
<gene>
    <name evidence="7" type="ORF">K3181_04245</name>
</gene>
<dbReference type="Pfam" id="PF26305">
    <property type="entry name" value="CD_NTase_C"/>
    <property type="match status" value="1"/>
</dbReference>